<dbReference type="KEGG" id="ddo:I597_0126"/>
<dbReference type="EMBL" id="JSAQ01000001">
    <property type="protein sequence ID" value="KGO06490.1"/>
    <property type="molecule type" value="Genomic_DNA"/>
</dbReference>
<evidence type="ECO:0000313" key="2">
    <source>
        <dbReference type="EMBL" id="KGO06490.1"/>
    </source>
</evidence>
<dbReference type="PANTHER" id="PTHR35585">
    <property type="entry name" value="HHE DOMAIN PROTEIN (AFU_ORTHOLOGUE AFUA_4G00730)"/>
    <property type="match status" value="1"/>
</dbReference>
<protein>
    <submittedName>
        <fullName evidence="2">Hemerythrin</fullName>
    </submittedName>
</protein>
<dbReference type="CDD" id="cd12108">
    <property type="entry name" value="Hr-like"/>
    <property type="match status" value="1"/>
</dbReference>
<comment type="caution">
    <text evidence="2">The sequence shown here is derived from an EMBL/GenBank/DDBJ whole genome shotgun (WGS) entry which is preliminary data.</text>
</comment>
<evidence type="ECO:0000313" key="3">
    <source>
        <dbReference type="Proteomes" id="UP000030140"/>
    </source>
</evidence>
<dbReference type="Proteomes" id="UP000030140">
    <property type="component" value="Unassembled WGS sequence"/>
</dbReference>
<dbReference type="PATRIC" id="fig|1300343.5.peg.125"/>
<sequence length="144" mass="17016">MNIFEAIRNDHDIQRDLCDRLTSTSGKSSDRKQLWKALKEELEIHADAEERHFYSPLIHNDMMQEHARHGIAEHHEMDELIEKIDDTDMDSPAWLTYAKQLCEKVEHHLEDEEHTFFQLAGKVLSENQKTDLATAYQDAMKERR</sequence>
<evidence type="ECO:0000259" key="1">
    <source>
        <dbReference type="Pfam" id="PF01814"/>
    </source>
</evidence>
<accession>A0A0A2H1F3</accession>
<proteinExistence type="predicted"/>
<dbReference type="PANTHER" id="PTHR35585:SF1">
    <property type="entry name" value="HHE DOMAIN PROTEIN (AFU_ORTHOLOGUE AFUA_4G00730)"/>
    <property type="match status" value="1"/>
</dbReference>
<feature type="domain" description="Hemerythrin-like" evidence="1">
    <location>
        <begin position="3"/>
        <end position="120"/>
    </location>
</feature>
<reference evidence="2 3" key="1">
    <citation type="submission" date="2014-10" db="EMBL/GenBank/DDBJ databases">
        <title>Draft genome sequence of the proteorhodopsin-containing marine bacterium Dokdonia donghaensis.</title>
        <authorList>
            <person name="Gomez-Consarnau L."/>
            <person name="Gonzalez J.M."/>
            <person name="Riedel T."/>
            <person name="Jaenicke S."/>
            <person name="Wagner-Doebler I."/>
            <person name="Fuhrman J.A."/>
        </authorList>
    </citation>
    <scope>NUCLEOTIDE SEQUENCE [LARGE SCALE GENOMIC DNA]</scope>
    <source>
        <strain evidence="2 3">DSW-1</strain>
    </source>
</reference>
<dbReference type="AlphaFoldDB" id="A0A0A2H1F3"/>
<name>A0A0A2H1F3_9FLAO</name>
<dbReference type="OrthoDB" id="1434184at2"/>
<dbReference type="Gene3D" id="1.20.120.520">
    <property type="entry name" value="nmb1532 protein domain like"/>
    <property type="match status" value="1"/>
</dbReference>
<gene>
    <name evidence="2" type="ORF">NV36_06325</name>
</gene>
<keyword evidence="3" id="KW-1185">Reference proteome</keyword>
<organism evidence="2 3">
    <name type="scientific">Dokdonia donghaensis DSW-1</name>
    <dbReference type="NCBI Taxonomy" id="1300343"/>
    <lineage>
        <taxon>Bacteria</taxon>
        <taxon>Pseudomonadati</taxon>
        <taxon>Bacteroidota</taxon>
        <taxon>Flavobacteriia</taxon>
        <taxon>Flavobacteriales</taxon>
        <taxon>Flavobacteriaceae</taxon>
        <taxon>Dokdonia</taxon>
    </lineage>
</organism>
<dbReference type="RefSeq" id="WP_035325543.1">
    <property type="nucleotide sequence ID" value="NZ_CP015125.1"/>
</dbReference>
<dbReference type="Pfam" id="PF01814">
    <property type="entry name" value="Hemerythrin"/>
    <property type="match status" value="1"/>
</dbReference>
<dbReference type="InterPro" id="IPR012312">
    <property type="entry name" value="Hemerythrin-like"/>
</dbReference>